<feature type="transmembrane region" description="Helical" evidence="7">
    <location>
        <begin position="6"/>
        <end position="27"/>
    </location>
</feature>
<keyword evidence="3" id="KW-1003">Cell membrane</keyword>
<evidence type="ECO:0000256" key="2">
    <source>
        <dbReference type="ARBA" id="ARBA00007543"/>
    </source>
</evidence>
<organism evidence="8 9">
    <name type="scientific">Jiangella aurantiaca</name>
    <dbReference type="NCBI Taxonomy" id="2530373"/>
    <lineage>
        <taxon>Bacteria</taxon>
        <taxon>Bacillati</taxon>
        <taxon>Actinomycetota</taxon>
        <taxon>Actinomycetes</taxon>
        <taxon>Jiangellales</taxon>
        <taxon>Jiangellaceae</taxon>
        <taxon>Jiangella</taxon>
    </lineage>
</organism>
<accession>A0A4R5A659</accession>
<keyword evidence="5 7" id="KW-1133">Transmembrane helix</keyword>
<dbReference type="InterPro" id="IPR003317">
    <property type="entry name" value="Cyt-d_oxidase_su2"/>
</dbReference>
<keyword evidence="4 7" id="KW-0812">Transmembrane</keyword>
<keyword evidence="9" id="KW-1185">Reference proteome</keyword>
<feature type="transmembrane region" description="Helical" evidence="7">
    <location>
        <begin position="105"/>
        <end position="128"/>
    </location>
</feature>
<dbReference type="OrthoDB" id="9776710at2"/>
<evidence type="ECO:0000256" key="6">
    <source>
        <dbReference type="ARBA" id="ARBA00023136"/>
    </source>
</evidence>
<dbReference type="GO" id="GO:0005886">
    <property type="term" value="C:plasma membrane"/>
    <property type="evidence" value="ECO:0007669"/>
    <property type="project" value="UniProtKB-SubCell"/>
</dbReference>
<sequence length="244" mass="25119">MAAVLLGFFATGYFVLGGADIGVGMMLPFLGRDGGRRRLVVATIVPFFLANEVWLVATAGLLIGAFPALEAELFPGLFPLIVALVTGWIVRDMGLWSRERAGARVWPAVCDTVVTLGSWTVAGAWAWILAGLLTGVTDGVAGGAVVALLGAVVVALFALHGLAFAGLRLPGRTGGRARFALTAGALAAVVLAVGARLEFAGSAADDATLRLLVPAVGAVLPLLLIGQVVTWWVFRHRVAGPSSP</sequence>
<evidence type="ECO:0000256" key="5">
    <source>
        <dbReference type="ARBA" id="ARBA00022989"/>
    </source>
</evidence>
<dbReference type="GO" id="GO:0070069">
    <property type="term" value="C:cytochrome complex"/>
    <property type="evidence" value="ECO:0007669"/>
    <property type="project" value="TreeGrafter"/>
</dbReference>
<evidence type="ECO:0000313" key="8">
    <source>
        <dbReference type="EMBL" id="TDD66476.1"/>
    </source>
</evidence>
<dbReference type="AlphaFoldDB" id="A0A4R5A659"/>
<gene>
    <name evidence="8" type="ORF">E1262_22175</name>
</gene>
<protein>
    <submittedName>
        <fullName evidence="8">Cytochrome d ubiquinol oxidase subunit II</fullName>
    </submittedName>
</protein>
<evidence type="ECO:0000256" key="1">
    <source>
        <dbReference type="ARBA" id="ARBA00004651"/>
    </source>
</evidence>
<dbReference type="Proteomes" id="UP000295217">
    <property type="component" value="Unassembled WGS sequence"/>
</dbReference>
<feature type="transmembrane region" description="Helical" evidence="7">
    <location>
        <begin position="211"/>
        <end position="234"/>
    </location>
</feature>
<evidence type="ECO:0000313" key="9">
    <source>
        <dbReference type="Proteomes" id="UP000295217"/>
    </source>
</evidence>
<dbReference type="GO" id="GO:0016682">
    <property type="term" value="F:oxidoreductase activity, acting on diphenols and related substances as donors, oxygen as acceptor"/>
    <property type="evidence" value="ECO:0007669"/>
    <property type="project" value="TreeGrafter"/>
</dbReference>
<comment type="subcellular location">
    <subcellularLocation>
        <location evidence="1">Cell membrane</location>
        <topology evidence="1">Multi-pass membrane protein</topology>
    </subcellularLocation>
</comment>
<reference evidence="8 9" key="1">
    <citation type="submission" date="2019-02" db="EMBL/GenBank/DDBJ databases">
        <title>Draft genome sequences of novel Actinobacteria.</title>
        <authorList>
            <person name="Sahin N."/>
            <person name="Ay H."/>
            <person name="Saygin H."/>
        </authorList>
    </citation>
    <scope>NUCLEOTIDE SEQUENCE [LARGE SCALE GENOMIC DNA]</scope>
    <source>
        <strain evidence="8 9">8K307</strain>
    </source>
</reference>
<dbReference type="GO" id="GO:0019646">
    <property type="term" value="P:aerobic electron transport chain"/>
    <property type="evidence" value="ECO:0007669"/>
    <property type="project" value="TreeGrafter"/>
</dbReference>
<dbReference type="PANTHER" id="PTHR43141">
    <property type="entry name" value="CYTOCHROME BD2 SUBUNIT II"/>
    <property type="match status" value="1"/>
</dbReference>
<evidence type="ECO:0000256" key="3">
    <source>
        <dbReference type="ARBA" id="ARBA00022475"/>
    </source>
</evidence>
<evidence type="ECO:0000256" key="4">
    <source>
        <dbReference type="ARBA" id="ARBA00022692"/>
    </source>
</evidence>
<feature type="transmembrane region" description="Helical" evidence="7">
    <location>
        <begin position="140"/>
        <end position="167"/>
    </location>
</feature>
<feature type="transmembrane region" description="Helical" evidence="7">
    <location>
        <begin position="73"/>
        <end position="93"/>
    </location>
</feature>
<feature type="transmembrane region" description="Helical" evidence="7">
    <location>
        <begin position="179"/>
        <end position="199"/>
    </location>
</feature>
<keyword evidence="6 7" id="KW-0472">Membrane</keyword>
<dbReference type="PANTHER" id="PTHR43141:SF4">
    <property type="entry name" value="CYTOCHROME BD2 SUBUNIT II"/>
    <property type="match status" value="1"/>
</dbReference>
<comment type="caution">
    <text evidence="8">The sequence shown here is derived from an EMBL/GenBank/DDBJ whole genome shotgun (WGS) entry which is preliminary data.</text>
</comment>
<dbReference type="GO" id="GO:0009055">
    <property type="term" value="F:electron transfer activity"/>
    <property type="evidence" value="ECO:0007669"/>
    <property type="project" value="TreeGrafter"/>
</dbReference>
<comment type="similarity">
    <text evidence="2">Belongs to the cytochrome ubiquinol oxidase subunit 2 family.</text>
</comment>
<dbReference type="Pfam" id="PF02322">
    <property type="entry name" value="Cyt_bd_oxida_II"/>
    <property type="match status" value="1"/>
</dbReference>
<feature type="transmembrane region" description="Helical" evidence="7">
    <location>
        <begin position="39"/>
        <end position="67"/>
    </location>
</feature>
<proteinExistence type="inferred from homology"/>
<evidence type="ECO:0000256" key="7">
    <source>
        <dbReference type="SAM" id="Phobius"/>
    </source>
</evidence>
<dbReference type="EMBL" id="SMLB01000039">
    <property type="protein sequence ID" value="TDD66476.1"/>
    <property type="molecule type" value="Genomic_DNA"/>
</dbReference>
<name>A0A4R5A659_9ACTN</name>